<evidence type="ECO:0000313" key="1">
    <source>
        <dbReference type="EMBL" id="CUP18503.1"/>
    </source>
</evidence>
<dbReference type="EMBL" id="CYZU01000064">
    <property type="protein sequence ID" value="CUP18503.1"/>
    <property type="molecule type" value="Genomic_DNA"/>
</dbReference>
<reference evidence="1 2" key="1">
    <citation type="submission" date="2015-09" db="EMBL/GenBank/DDBJ databases">
        <authorList>
            <consortium name="Pathogen Informatics"/>
        </authorList>
    </citation>
    <scope>NUCLEOTIDE SEQUENCE [LARGE SCALE GENOMIC DNA]</scope>
    <source>
        <strain evidence="1 2">2789STDY5834876</strain>
    </source>
</reference>
<gene>
    <name evidence="1" type="ORF">ERS852491_04489</name>
</gene>
<dbReference type="AlphaFoldDB" id="A0A174L2Y5"/>
<evidence type="ECO:0000313" key="2">
    <source>
        <dbReference type="Proteomes" id="UP000095544"/>
    </source>
</evidence>
<protein>
    <submittedName>
        <fullName evidence="1">Probable transposase</fullName>
    </submittedName>
</protein>
<proteinExistence type="predicted"/>
<organism evidence="1 2">
    <name type="scientific">Faecalicatena contorta</name>
    <dbReference type="NCBI Taxonomy" id="39482"/>
    <lineage>
        <taxon>Bacteria</taxon>
        <taxon>Bacillati</taxon>
        <taxon>Bacillota</taxon>
        <taxon>Clostridia</taxon>
        <taxon>Lachnospirales</taxon>
        <taxon>Lachnospiraceae</taxon>
        <taxon>Faecalicatena</taxon>
    </lineage>
</organism>
<accession>A0A174L2Y5</accession>
<name>A0A174L2Y5_9FIRM</name>
<sequence length="185" mass="21123">MLADKIAYYEEQKAMLHNTPASYKRQFPFLKEVDALALANTQLHLERAYKNFFRRKESGFPKFKSKHRGTKAYTTNVVNGNIKLSGRHLKLPKLTPIRIRIHRDIPDGYILKSVTVSCEASGSYYASLLFQYENQVVEQQGHLEKVVGIDFPIAKKEAGTMGNKSGKLEKCMRRSGIRERISSIS</sequence>
<dbReference type="Proteomes" id="UP000095544">
    <property type="component" value="Unassembled WGS sequence"/>
</dbReference>
<dbReference type="STRING" id="39482.ERS852491_04489"/>